<dbReference type="InParanoid" id="J9DA37"/>
<organism evidence="1 2">
    <name type="scientific">Edhazardia aedis (strain USNM 41457)</name>
    <name type="common">Microsporidian parasite</name>
    <dbReference type="NCBI Taxonomy" id="1003232"/>
    <lineage>
        <taxon>Eukaryota</taxon>
        <taxon>Fungi</taxon>
        <taxon>Fungi incertae sedis</taxon>
        <taxon>Microsporidia</taxon>
        <taxon>Edhazardia</taxon>
    </lineage>
</organism>
<gene>
    <name evidence="1" type="ORF">EDEG_01380</name>
</gene>
<comment type="caution">
    <text evidence="1">The sequence shown here is derived from an EMBL/GenBank/DDBJ whole genome shotgun (WGS) entry which is preliminary data.</text>
</comment>
<dbReference type="VEuPathDB" id="MicrosporidiaDB:EDEG_01380"/>
<dbReference type="AlphaFoldDB" id="J9DA37"/>
<evidence type="ECO:0000313" key="2">
    <source>
        <dbReference type="Proteomes" id="UP000003163"/>
    </source>
</evidence>
<name>J9DA37_EDHAE</name>
<protein>
    <submittedName>
        <fullName evidence="1">Uncharacterized protein</fullName>
    </submittedName>
</protein>
<dbReference type="HOGENOM" id="CLU_1161111_0_0_1"/>
<keyword evidence="2" id="KW-1185">Reference proteome</keyword>
<dbReference type="EMBL" id="AFBI03000019">
    <property type="protein sequence ID" value="EJW04379.1"/>
    <property type="molecule type" value="Genomic_DNA"/>
</dbReference>
<reference evidence="1 2" key="1">
    <citation type="submission" date="2011-08" db="EMBL/GenBank/DDBJ databases">
        <authorList>
            <person name="Liu Z.J."/>
            <person name="Shi F.L."/>
            <person name="Lu J.Q."/>
            <person name="Li M."/>
            <person name="Wang Z.L."/>
        </authorList>
    </citation>
    <scope>NUCLEOTIDE SEQUENCE [LARGE SCALE GENOMIC DNA]</scope>
    <source>
        <strain evidence="1 2">USNM 41457</strain>
    </source>
</reference>
<dbReference type="Proteomes" id="UP000003163">
    <property type="component" value="Unassembled WGS sequence"/>
</dbReference>
<evidence type="ECO:0000313" key="1">
    <source>
        <dbReference type="EMBL" id="EJW04379.1"/>
    </source>
</evidence>
<accession>J9DA37</accession>
<reference evidence="2" key="2">
    <citation type="submission" date="2015-07" db="EMBL/GenBank/DDBJ databases">
        <title>Contrasting host-pathogen interactions and genome evolution in two generalist and specialist microsporidian pathogens of mosquitoes.</title>
        <authorList>
            <consortium name="The Broad Institute Genomics Platform"/>
            <consortium name="The Broad Institute Genome Sequencing Center for Infectious Disease"/>
            <person name="Cuomo C.A."/>
            <person name="Sanscrainte N.D."/>
            <person name="Goldberg J.M."/>
            <person name="Heiman D."/>
            <person name="Young S."/>
            <person name="Zeng Q."/>
            <person name="Becnel J.J."/>
            <person name="Birren B.W."/>
        </authorList>
    </citation>
    <scope>NUCLEOTIDE SEQUENCE [LARGE SCALE GENOMIC DNA]</scope>
    <source>
        <strain evidence="2">USNM 41457</strain>
    </source>
</reference>
<proteinExistence type="predicted"/>
<sequence length="239" mass="27054">MKSATIIGMHIKNKTMLLFLAKMYAVTYHIKLANTDRYLIYSSDRVPKLGDKGTADEFEIINLDEPRNKMFKSTKMGSLVLGYEVDSRKVEYTEEVQSSNTTMEMIVYNYDKSEFMIACNQRCLEWCQGCLYFMFNKCNRNNKNMIFNITNTFVPPPPPPPAKPVCKDNKPKPIPYTPPPKVTYNPVSFVNPSPPSYSIVSSPRCMPCESPAPNICYSCSSCSPPPCPCSANRSYGGFY</sequence>